<dbReference type="InterPro" id="IPR027417">
    <property type="entry name" value="P-loop_NTPase"/>
</dbReference>
<dbReference type="GO" id="GO:0005829">
    <property type="term" value="C:cytosol"/>
    <property type="evidence" value="ECO:0007669"/>
    <property type="project" value="TreeGrafter"/>
</dbReference>
<dbReference type="PROSITE" id="PS51194">
    <property type="entry name" value="HELICASE_CTER"/>
    <property type="match status" value="1"/>
</dbReference>
<comment type="caution">
    <text evidence="3">The sequence shown here is derived from an EMBL/GenBank/DDBJ whole genome shotgun (WGS) entry which is preliminary data.</text>
</comment>
<dbReference type="Pfam" id="PF04851">
    <property type="entry name" value="ResIII"/>
    <property type="match status" value="1"/>
</dbReference>
<dbReference type="InterPro" id="IPR006935">
    <property type="entry name" value="Helicase/UvrB_N"/>
</dbReference>
<dbReference type="Gene3D" id="3.30.870.10">
    <property type="entry name" value="Endonuclease Chain A"/>
    <property type="match status" value="1"/>
</dbReference>
<feature type="domain" description="Helicase C-terminal" evidence="2">
    <location>
        <begin position="483"/>
        <end position="653"/>
    </location>
</feature>
<dbReference type="SUPFAM" id="SSF52540">
    <property type="entry name" value="P-loop containing nucleoside triphosphate hydrolases"/>
    <property type="match status" value="1"/>
</dbReference>
<dbReference type="InterPro" id="IPR050742">
    <property type="entry name" value="Helicase_Restrict-Modif_Enz"/>
</dbReference>
<dbReference type="SMART" id="SM00487">
    <property type="entry name" value="DEXDc"/>
    <property type="match status" value="1"/>
</dbReference>
<dbReference type="Pfam" id="PF26350">
    <property type="entry name" value="DUF8090"/>
    <property type="match status" value="2"/>
</dbReference>
<dbReference type="CDD" id="cd18799">
    <property type="entry name" value="SF2_C_EcoAI-like"/>
    <property type="match status" value="1"/>
</dbReference>
<dbReference type="PANTHER" id="PTHR47396">
    <property type="entry name" value="TYPE I RESTRICTION ENZYME ECOKI R PROTEIN"/>
    <property type="match status" value="1"/>
</dbReference>
<dbReference type="EMBL" id="RZUI01000017">
    <property type="protein sequence ID" value="KAA8827627.1"/>
    <property type="molecule type" value="Genomic_DNA"/>
</dbReference>
<reference evidence="3 4" key="1">
    <citation type="journal article" date="2019" name="Syst. Appl. Microbiol.">
        <title>Characterization of Bifidobacterium species in feaces of the Egyptian fruit bat: Description of B. vespertilionis sp. nov. and B. rousetti sp. nov.</title>
        <authorList>
            <person name="Modesto M."/>
            <person name="Satti M."/>
            <person name="Watanabe K."/>
            <person name="Puglisi E."/>
            <person name="Morelli L."/>
            <person name="Huang C.-H."/>
            <person name="Liou J.-S."/>
            <person name="Miyashita M."/>
            <person name="Tamura T."/>
            <person name="Saito S."/>
            <person name="Mori K."/>
            <person name="Huang L."/>
            <person name="Sciavilla P."/>
            <person name="Sandri C."/>
            <person name="Spiezio C."/>
            <person name="Vitali F."/>
            <person name="Cavalieri D."/>
            <person name="Perpetuini G."/>
            <person name="Tofalo R."/>
            <person name="Bonetti A."/>
            <person name="Arita M."/>
            <person name="Mattarelli P."/>
        </authorList>
    </citation>
    <scope>NUCLEOTIDE SEQUENCE [LARGE SCALE GENOMIC DNA]</scope>
    <source>
        <strain evidence="3 4">RST7</strain>
    </source>
</reference>
<dbReference type="RefSeq" id="WP_150382002.1">
    <property type="nucleotide sequence ID" value="NZ_RZUI01000017.1"/>
</dbReference>
<dbReference type="AlphaFoldDB" id="A0A5M9ZJ28"/>
<dbReference type="PANTHER" id="PTHR47396:SF1">
    <property type="entry name" value="ATP-DEPENDENT HELICASE IRC3-RELATED"/>
    <property type="match status" value="1"/>
</dbReference>
<dbReference type="GO" id="GO:0005524">
    <property type="term" value="F:ATP binding"/>
    <property type="evidence" value="ECO:0007669"/>
    <property type="project" value="InterPro"/>
</dbReference>
<gene>
    <name evidence="3" type="ORF">EMO89_10235</name>
</gene>
<accession>A0A5M9ZJ28</accession>
<dbReference type="CDD" id="cd09204">
    <property type="entry name" value="PLDc_N_DEXD_b2"/>
    <property type="match status" value="1"/>
</dbReference>
<dbReference type="InterPro" id="IPR014001">
    <property type="entry name" value="Helicase_ATP-bd"/>
</dbReference>
<name>A0A5M9ZJ28_9BIFI</name>
<evidence type="ECO:0000313" key="3">
    <source>
        <dbReference type="EMBL" id="KAA8827627.1"/>
    </source>
</evidence>
<evidence type="ECO:0000259" key="2">
    <source>
        <dbReference type="PROSITE" id="PS51194"/>
    </source>
</evidence>
<protein>
    <submittedName>
        <fullName evidence="3">DUF3427 domain-containing protein</fullName>
    </submittedName>
</protein>
<dbReference type="SMART" id="SM00490">
    <property type="entry name" value="HELICc"/>
    <property type="match status" value="1"/>
</dbReference>
<dbReference type="OrthoDB" id="9776021at2"/>
<dbReference type="GO" id="GO:0016787">
    <property type="term" value="F:hydrolase activity"/>
    <property type="evidence" value="ECO:0007669"/>
    <property type="project" value="InterPro"/>
</dbReference>
<dbReference type="Pfam" id="PF11907">
    <property type="entry name" value="DUF3427"/>
    <property type="match status" value="1"/>
</dbReference>
<dbReference type="CDD" id="cd18032">
    <property type="entry name" value="DEXHc_RE_I_III_res"/>
    <property type="match status" value="1"/>
</dbReference>
<evidence type="ECO:0000313" key="4">
    <source>
        <dbReference type="Proteomes" id="UP000412028"/>
    </source>
</evidence>
<dbReference type="Gene3D" id="3.40.50.300">
    <property type="entry name" value="P-loop containing nucleotide triphosphate hydrolases"/>
    <property type="match status" value="2"/>
</dbReference>
<dbReference type="InterPro" id="IPR058403">
    <property type="entry name" value="DUF8090"/>
</dbReference>
<sequence length="1073" mass="124141">MVSSDVRFGLVHASDELPGPYAPKLVANRPGLTMENELKEELQSCTDFDMSVAFVSSTAVGRVQQSFYDWHDSHDDGSGRIITSTKNYFNEPETFKKLADIQDRTGIEIRVWSRAADDARGTVGNDENFHPKGYIFTHRTNSDDSYVDMYVGSSNLTDSALTDIQREWNLKVSSLPEGDLVRQVREELERQIGESEPLTREWIKRYEEDFNKYAPPRREIIKQLSSQDIQPNAMQREALENLRKLREKGERRAIVISATGTGKTYLAAFDVRQFKPKRMLYLAQQQQILVKSMESFQKVLGCPDDELGLFSGTSKQQDRKYVFATVQTMRRADVLAQFKPDEFDYILVDEAHHSGAKSYRQIMDYFSGADFMLGMTATPERTDDINIFELFDHNVAYEIRLQRALEENMLCPFEYHGVTEYLGDDGVSIDVAHDGKTADNAGQLSYEIKHLAFDDDQDDQQTDQDDQDDQDATRIQRLTSEDRVRYIIDKIQQYGQHQQITGLVFCSRNEEAERLSDMFNRQFNQQMERPYRTAAVTSSRYPNPEDREPLIRRLENGELDYLFTVDIFNEGVDIPALNQIIMLRNTESSIVFTQQLGRGLRKFPHKDRVVVIDFIGNYANNYLIPVALYGNTGDRDTARRNMQRTSIGLSSISFDRISRDRILKALDTANWTAARKMQEQYLQLRYEYGRIPMLMDLYEHDSSVPPVIALVGKDRNYLSFVCAQERKRHAMRKDSDRSDFYDQLDPVSDVENAILKMATAVLLPGVRPHELVILDALSRFTDEHIGHIGDDSNVSSWTPTEGMTRDDLEREIATRFPDAYMTAEQMDSALHVLDFTYFEASAKRFGDTPLIELGPDGRYRLSDDFARMLHNNRTFRIFFADTLRVGLRNCQDRYDRAREHGRRSDHGFLYEERYSLAEIMRMLGWQKERNGQMVGGYLLDKSTDTMPIFVKYASSQYEDQFLNPQEMSWYSKNDRSLKSPEFQWMAKGTGDDWDRTHFIPLFVMRKEEADDSRTKQFRKYYYVGHVAEVRDSKAVTKPDTTGEQTAKVVLSALRLDRPLDPELYRHITGTYIG</sequence>
<dbReference type="PROSITE" id="PS51192">
    <property type="entry name" value="HELICASE_ATP_BIND_1"/>
    <property type="match status" value="1"/>
</dbReference>
<proteinExistence type="predicted"/>
<organism evidence="3 4">
    <name type="scientific">Bifidobacterium tissieri</name>
    <dbReference type="NCBI Taxonomy" id="1630162"/>
    <lineage>
        <taxon>Bacteria</taxon>
        <taxon>Bacillati</taxon>
        <taxon>Actinomycetota</taxon>
        <taxon>Actinomycetes</taxon>
        <taxon>Bifidobacteriales</taxon>
        <taxon>Bifidobacteriaceae</taxon>
        <taxon>Bifidobacterium</taxon>
    </lineage>
</organism>
<dbReference type="Proteomes" id="UP000412028">
    <property type="component" value="Unassembled WGS sequence"/>
</dbReference>
<dbReference type="InterPro" id="IPR021835">
    <property type="entry name" value="DUF3427"/>
</dbReference>
<feature type="domain" description="Helicase ATP-binding" evidence="1">
    <location>
        <begin position="244"/>
        <end position="397"/>
    </location>
</feature>
<dbReference type="Pfam" id="PF00271">
    <property type="entry name" value="Helicase_C"/>
    <property type="match status" value="1"/>
</dbReference>
<evidence type="ECO:0000259" key="1">
    <source>
        <dbReference type="PROSITE" id="PS51192"/>
    </source>
</evidence>
<dbReference type="InterPro" id="IPR001650">
    <property type="entry name" value="Helicase_C-like"/>
</dbReference>
<dbReference type="GO" id="GO:0003677">
    <property type="term" value="F:DNA binding"/>
    <property type="evidence" value="ECO:0007669"/>
    <property type="project" value="InterPro"/>
</dbReference>